<evidence type="ECO:0000259" key="4">
    <source>
        <dbReference type="PROSITE" id="PS50043"/>
    </source>
</evidence>
<keyword evidence="7" id="KW-1185">Reference proteome</keyword>
<gene>
    <name evidence="6" type="ORF">OKA05_02245</name>
</gene>
<dbReference type="SMART" id="SM00448">
    <property type="entry name" value="REC"/>
    <property type="match status" value="1"/>
</dbReference>
<dbReference type="PANTHER" id="PTHR43214">
    <property type="entry name" value="TWO-COMPONENT RESPONSE REGULATOR"/>
    <property type="match status" value="1"/>
</dbReference>
<dbReference type="EMBL" id="JAPDDT010000001">
    <property type="protein sequence ID" value="MCW1921354.1"/>
    <property type="molecule type" value="Genomic_DNA"/>
</dbReference>
<comment type="caution">
    <text evidence="6">The sequence shown here is derived from an EMBL/GenBank/DDBJ whole genome shotgun (WGS) entry which is preliminary data.</text>
</comment>
<dbReference type="InterPro" id="IPR011006">
    <property type="entry name" value="CheY-like_superfamily"/>
</dbReference>
<reference evidence="6 7" key="1">
    <citation type="submission" date="2022-10" db="EMBL/GenBank/DDBJ databases">
        <title>Luteolibacter arcticus strain CCTCC AB 2014275, whole genome shotgun sequencing project.</title>
        <authorList>
            <person name="Zhao G."/>
            <person name="Shen L."/>
        </authorList>
    </citation>
    <scope>NUCLEOTIDE SEQUENCE [LARGE SCALE GENOMIC DNA]</scope>
    <source>
        <strain evidence="6 7">CCTCC AB 2014275</strain>
    </source>
</reference>
<evidence type="ECO:0000259" key="5">
    <source>
        <dbReference type="PROSITE" id="PS50110"/>
    </source>
</evidence>
<evidence type="ECO:0000256" key="2">
    <source>
        <dbReference type="ARBA" id="ARBA00023125"/>
    </source>
</evidence>
<dbReference type="Gene3D" id="3.40.50.2300">
    <property type="match status" value="1"/>
</dbReference>
<dbReference type="InterPro" id="IPR001789">
    <property type="entry name" value="Sig_transdc_resp-reg_receiver"/>
</dbReference>
<dbReference type="PRINTS" id="PR00038">
    <property type="entry name" value="HTHLUXR"/>
</dbReference>
<dbReference type="InterPro" id="IPR000792">
    <property type="entry name" value="Tscrpt_reg_LuxR_C"/>
</dbReference>
<dbReference type="Pfam" id="PF00196">
    <property type="entry name" value="GerE"/>
    <property type="match status" value="1"/>
</dbReference>
<protein>
    <submittedName>
        <fullName evidence="6">Response regulator transcription factor</fullName>
    </submittedName>
</protein>
<proteinExistence type="predicted"/>
<dbReference type="CDD" id="cd06170">
    <property type="entry name" value="LuxR_C_like"/>
    <property type="match status" value="1"/>
</dbReference>
<dbReference type="PROSITE" id="PS00622">
    <property type="entry name" value="HTH_LUXR_1"/>
    <property type="match status" value="1"/>
</dbReference>
<keyword evidence="2" id="KW-0238">DNA-binding</keyword>
<dbReference type="SUPFAM" id="SSF46894">
    <property type="entry name" value="C-terminal effector domain of the bipartite response regulators"/>
    <property type="match status" value="1"/>
</dbReference>
<feature type="modified residue" description="4-aspartylphosphate" evidence="3">
    <location>
        <position position="55"/>
    </location>
</feature>
<evidence type="ECO:0000313" key="7">
    <source>
        <dbReference type="Proteomes" id="UP001320876"/>
    </source>
</evidence>
<name>A0ABT3GEA7_9BACT</name>
<dbReference type="SUPFAM" id="SSF52172">
    <property type="entry name" value="CheY-like"/>
    <property type="match status" value="1"/>
</dbReference>
<organism evidence="6 7">
    <name type="scientific">Luteolibacter arcticus</name>
    <dbReference type="NCBI Taxonomy" id="1581411"/>
    <lineage>
        <taxon>Bacteria</taxon>
        <taxon>Pseudomonadati</taxon>
        <taxon>Verrucomicrobiota</taxon>
        <taxon>Verrucomicrobiia</taxon>
        <taxon>Verrucomicrobiales</taxon>
        <taxon>Verrucomicrobiaceae</taxon>
        <taxon>Luteolibacter</taxon>
    </lineage>
</organism>
<dbReference type="Proteomes" id="UP001320876">
    <property type="component" value="Unassembled WGS sequence"/>
</dbReference>
<dbReference type="InterPro" id="IPR039420">
    <property type="entry name" value="WalR-like"/>
</dbReference>
<dbReference type="RefSeq" id="WP_264485463.1">
    <property type="nucleotide sequence ID" value="NZ_JAPDDT010000001.1"/>
</dbReference>
<feature type="domain" description="Response regulatory" evidence="5">
    <location>
        <begin position="4"/>
        <end position="120"/>
    </location>
</feature>
<dbReference type="PROSITE" id="PS50043">
    <property type="entry name" value="HTH_LUXR_2"/>
    <property type="match status" value="1"/>
</dbReference>
<evidence type="ECO:0000256" key="1">
    <source>
        <dbReference type="ARBA" id="ARBA00022553"/>
    </source>
</evidence>
<dbReference type="InterPro" id="IPR058245">
    <property type="entry name" value="NreC/VraR/RcsB-like_REC"/>
</dbReference>
<evidence type="ECO:0000313" key="6">
    <source>
        <dbReference type="EMBL" id="MCW1921354.1"/>
    </source>
</evidence>
<dbReference type="PROSITE" id="PS50110">
    <property type="entry name" value="RESPONSE_REGULATORY"/>
    <property type="match status" value="1"/>
</dbReference>
<dbReference type="CDD" id="cd17535">
    <property type="entry name" value="REC_NarL-like"/>
    <property type="match status" value="1"/>
</dbReference>
<dbReference type="SMART" id="SM00421">
    <property type="entry name" value="HTH_LUXR"/>
    <property type="match status" value="1"/>
</dbReference>
<dbReference type="Pfam" id="PF00072">
    <property type="entry name" value="Response_reg"/>
    <property type="match status" value="1"/>
</dbReference>
<accession>A0ABT3GEA7</accession>
<dbReference type="InterPro" id="IPR016032">
    <property type="entry name" value="Sig_transdc_resp-reg_C-effctor"/>
</dbReference>
<keyword evidence="1 3" id="KW-0597">Phosphoprotein</keyword>
<sequence>MKITVSIVDDDDRLRLRLQRLLGRSEDCECISDHATGQDAVERLPGLRPQVVLMDINLPGLDGIGCVQRLKPQMPGTEFIMLTVYEDSERIFQALAAGASGYLLKQAEFGEIHDAILQVQQGGAPMSSHIARKVVTAFRPKSASAPGNFQDLTARESEILDLLSKGLLYKEIAEQLKVSYNTVNNHVRHIYEKLHVNTRTEAVAIYFESRSLPERPG</sequence>
<feature type="domain" description="HTH luxR-type" evidence="4">
    <location>
        <begin position="145"/>
        <end position="210"/>
    </location>
</feature>
<evidence type="ECO:0000256" key="3">
    <source>
        <dbReference type="PROSITE-ProRule" id="PRU00169"/>
    </source>
</evidence>